<evidence type="ECO:0000313" key="3">
    <source>
        <dbReference type="Proteomes" id="UP001249291"/>
    </source>
</evidence>
<dbReference type="Gene3D" id="3.90.180.10">
    <property type="entry name" value="Medium-chain alcohol dehydrogenases, catalytic domain"/>
    <property type="match status" value="1"/>
</dbReference>
<dbReference type="InterPro" id="IPR052733">
    <property type="entry name" value="Chloroplast_QOR"/>
</dbReference>
<evidence type="ECO:0000259" key="1">
    <source>
        <dbReference type="SMART" id="SM00829"/>
    </source>
</evidence>
<comment type="caution">
    <text evidence="2">The sequence shown here is derived from an EMBL/GenBank/DDBJ whole genome shotgun (WGS) entry which is preliminary data.</text>
</comment>
<dbReference type="PANTHER" id="PTHR44013:SF1">
    <property type="entry name" value="ZINC-TYPE ALCOHOL DEHYDROGENASE-LIKE PROTEIN C16A3.02C"/>
    <property type="match status" value="1"/>
</dbReference>
<dbReference type="Proteomes" id="UP001249291">
    <property type="component" value="Unassembled WGS sequence"/>
</dbReference>
<evidence type="ECO:0000313" key="2">
    <source>
        <dbReference type="EMBL" id="MDR6142946.1"/>
    </source>
</evidence>
<sequence length="348" mass="36336">MTETDKTPTNKTEMMPAWRRETYGSADGFRLERIPVPTPRSGEVVLRVEATALHAGDVRLMLGDPLLVRPIFGLTRPKYPVRGMEVAGTVVAVGPNAIGAELGERVVGELTGGGGLASHVAAPAARLVPIPPDVTSETAACLTISAGTAWQALDRAGIGFRAAKGTAAGHIPRVLVIGASGGVGTFAVQLAALRGAEVWATCGERNFRLVEHLGAVRTLDHRTSPLADLPAAHFDAVIDISGGLGLRELQRLVVPGGSVVLVAGDGGHVLGPIPRILKAVFLSIGSRRRIRPLAATPRPEILAKLLELTAEGRITPVVEREYPFDEASAALAHLEAGHTVGKVVVHGP</sequence>
<dbReference type="InterPro" id="IPR036291">
    <property type="entry name" value="NAD(P)-bd_dom_sf"/>
</dbReference>
<dbReference type="Gene3D" id="3.40.50.720">
    <property type="entry name" value="NAD(P)-binding Rossmann-like Domain"/>
    <property type="match status" value="1"/>
</dbReference>
<proteinExistence type="predicted"/>
<dbReference type="RefSeq" id="WP_309691494.1">
    <property type="nucleotide sequence ID" value="NZ_JAVIZQ010000001.1"/>
</dbReference>
<keyword evidence="3" id="KW-1185">Reference proteome</keyword>
<dbReference type="Pfam" id="PF08240">
    <property type="entry name" value="ADH_N"/>
    <property type="match status" value="1"/>
</dbReference>
<dbReference type="SUPFAM" id="SSF50129">
    <property type="entry name" value="GroES-like"/>
    <property type="match status" value="1"/>
</dbReference>
<reference evidence="2 3" key="1">
    <citation type="submission" date="2023-08" db="EMBL/GenBank/DDBJ databases">
        <title>Functional and genomic diversity of the sorghum phyllosphere microbiome.</title>
        <authorList>
            <person name="Shade A."/>
        </authorList>
    </citation>
    <scope>NUCLEOTIDE SEQUENCE [LARGE SCALE GENOMIC DNA]</scope>
    <source>
        <strain evidence="2 3">SORGH_AS_0445</strain>
    </source>
</reference>
<dbReference type="InterPro" id="IPR020843">
    <property type="entry name" value="ER"/>
</dbReference>
<accession>A0ABU1HSU3</accession>
<protein>
    <submittedName>
        <fullName evidence="2">NADPH:quinone reductase-like Zn-dependent oxidoreductase</fullName>
    </submittedName>
</protein>
<name>A0ABU1HSU3_9MICO</name>
<dbReference type="InterPro" id="IPR011032">
    <property type="entry name" value="GroES-like_sf"/>
</dbReference>
<dbReference type="PANTHER" id="PTHR44013">
    <property type="entry name" value="ZINC-TYPE ALCOHOL DEHYDROGENASE-LIKE PROTEIN C16A3.02C"/>
    <property type="match status" value="1"/>
</dbReference>
<organism evidence="2 3">
    <name type="scientific">Microbacterium foliorum</name>
    <dbReference type="NCBI Taxonomy" id="104336"/>
    <lineage>
        <taxon>Bacteria</taxon>
        <taxon>Bacillati</taxon>
        <taxon>Actinomycetota</taxon>
        <taxon>Actinomycetes</taxon>
        <taxon>Micrococcales</taxon>
        <taxon>Microbacteriaceae</taxon>
        <taxon>Microbacterium</taxon>
    </lineage>
</organism>
<dbReference type="Pfam" id="PF13602">
    <property type="entry name" value="ADH_zinc_N_2"/>
    <property type="match status" value="1"/>
</dbReference>
<dbReference type="EMBL" id="JAVIZQ010000001">
    <property type="protein sequence ID" value="MDR6142946.1"/>
    <property type="molecule type" value="Genomic_DNA"/>
</dbReference>
<dbReference type="CDD" id="cd08267">
    <property type="entry name" value="MDR1"/>
    <property type="match status" value="1"/>
</dbReference>
<dbReference type="InterPro" id="IPR013154">
    <property type="entry name" value="ADH-like_N"/>
</dbReference>
<dbReference type="SMART" id="SM00829">
    <property type="entry name" value="PKS_ER"/>
    <property type="match status" value="1"/>
</dbReference>
<feature type="domain" description="Enoyl reductase (ER)" evidence="1">
    <location>
        <begin position="24"/>
        <end position="345"/>
    </location>
</feature>
<gene>
    <name evidence="2" type="ORF">QE375_002500</name>
</gene>
<dbReference type="SUPFAM" id="SSF51735">
    <property type="entry name" value="NAD(P)-binding Rossmann-fold domains"/>
    <property type="match status" value="1"/>
</dbReference>